<dbReference type="AlphaFoldDB" id="A0AAE0AL84"/>
<evidence type="ECO:0000313" key="2">
    <source>
        <dbReference type="EMBL" id="KAK3219494.1"/>
    </source>
</evidence>
<dbReference type="Proteomes" id="UP001281410">
    <property type="component" value="Unassembled WGS sequence"/>
</dbReference>
<feature type="domain" description="MULE transposase" evidence="1">
    <location>
        <begin position="102"/>
        <end position="182"/>
    </location>
</feature>
<gene>
    <name evidence="2" type="ORF">Dsin_013464</name>
</gene>
<comment type="caution">
    <text evidence="2">The sequence shown here is derived from an EMBL/GenBank/DDBJ whole genome shotgun (WGS) entry which is preliminary data.</text>
</comment>
<dbReference type="PANTHER" id="PTHR31973">
    <property type="entry name" value="POLYPROTEIN, PUTATIVE-RELATED"/>
    <property type="match status" value="1"/>
</dbReference>
<accession>A0AAE0AL84</accession>
<protein>
    <recommendedName>
        <fullName evidence="1">MULE transposase domain-containing protein</fullName>
    </recommendedName>
</protein>
<keyword evidence="3" id="KW-1185">Reference proteome</keyword>
<dbReference type="PANTHER" id="PTHR31973:SF188">
    <property type="entry name" value="POLYPROTEIN, PUTATIVE-RELATED"/>
    <property type="match status" value="1"/>
</dbReference>
<reference evidence="2" key="1">
    <citation type="journal article" date="2023" name="Plant J.">
        <title>Genome sequences and population genomics provide insights into the demographic history, inbreeding, and mutation load of two 'living fossil' tree species of Dipteronia.</title>
        <authorList>
            <person name="Feng Y."/>
            <person name="Comes H.P."/>
            <person name="Chen J."/>
            <person name="Zhu S."/>
            <person name="Lu R."/>
            <person name="Zhang X."/>
            <person name="Li P."/>
            <person name="Qiu J."/>
            <person name="Olsen K.M."/>
            <person name="Qiu Y."/>
        </authorList>
    </citation>
    <scope>NUCLEOTIDE SEQUENCE</scope>
    <source>
        <strain evidence="2">NBL</strain>
    </source>
</reference>
<dbReference type="EMBL" id="JANJYJ010000004">
    <property type="protein sequence ID" value="KAK3219494.1"/>
    <property type="molecule type" value="Genomic_DNA"/>
</dbReference>
<dbReference type="Pfam" id="PF10551">
    <property type="entry name" value="MULE"/>
    <property type="match status" value="1"/>
</dbReference>
<organism evidence="2 3">
    <name type="scientific">Dipteronia sinensis</name>
    <dbReference type="NCBI Taxonomy" id="43782"/>
    <lineage>
        <taxon>Eukaryota</taxon>
        <taxon>Viridiplantae</taxon>
        <taxon>Streptophyta</taxon>
        <taxon>Embryophyta</taxon>
        <taxon>Tracheophyta</taxon>
        <taxon>Spermatophyta</taxon>
        <taxon>Magnoliopsida</taxon>
        <taxon>eudicotyledons</taxon>
        <taxon>Gunneridae</taxon>
        <taxon>Pentapetalae</taxon>
        <taxon>rosids</taxon>
        <taxon>malvids</taxon>
        <taxon>Sapindales</taxon>
        <taxon>Sapindaceae</taxon>
        <taxon>Hippocastanoideae</taxon>
        <taxon>Acereae</taxon>
        <taxon>Dipteronia</taxon>
    </lineage>
</organism>
<sequence length="185" mass="21222">MENSCQSNRGKNHIRDQDFARQALLPESEAKYRVLEKTKLEYSKCYDKLYKYGYAVKERNPGSMAFIRTIVPDFGGPTRFQRFFLSFYAQKAGFLFGCRPFIGLDGCHLNGRHQGVLLSAIAVDANNGVFPLAICIAEGECKESWGWFLEQLYIHIGLDDCRKITFMSDRQKGVLVALEMKWLEI</sequence>
<proteinExistence type="predicted"/>
<dbReference type="InterPro" id="IPR018289">
    <property type="entry name" value="MULE_transposase_dom"/>
</dbReference>
<name>A0AAE0AL84_9ROSI</name>
<evidence type="ECO:0000313" key="3">
    <source>
        <dbReference type="Proteomes" id="UP001281410"/>
    </source>
</evidence>
<evidence type="ECO:0000259" key="1">
    <source>
        <dbReference type="Pfam" id="PF10551"/>
    </source>
</evidence>